<dbReference type="CDD" id="cd01639">
    <property type="entry name" value="IMPase"/>
    <property type="match status" value="1"/>
</dbReference>
<keyword evidence="9" id="KW-1185">Reference proteome</keyword>
<comment type="cofactor">
    <cofactor evidence="2 7">
        <name>Mg(2+)</name>
        <dbReference type="ChEBI" id="CHEBI:18420"/>
    </cofactor>
</comment>
<keyword evidence="6 7" id="KW-0460">Magnesium</keyword>
<dbReference type="PANTHER" id="PTHR20854">
    <property type="entry name" value="INOSITOL MONOPHOSPHATASE"/>
    <property type="match status" value="1"/>
</dbReference>
<accession>A0ABV6HL34</accession>
<sequence>MLNLSQLTQQVRSIAIEAANFIRQERLSFDKSKIEQKGLHDLVSYVDKGAEFIIVERLKDLLPEAGFITEEKTIVKKGDVYNWIIDPLDGTTNFIHDIPAYCVSIALARNRQPIIGVVYEVTSKECYYAFEQGGAFLNDRRIKVSASTTLSDSLLATGFPFYKFEYQNQYINLLKHLMQQCRGIRRIGSAALDLAYAAAGRFDCFFEYNLNDYDMAAGVLLVKEAGGIAYDFEGSQEMLDKRSVIAGNFDITNLVLSAVKMHFK</sequence>
<evidence type="ECO:0000256" key="1">
    <source>
        <dbReference type="ARBA" id="ARBA00001033"/>
    </source>
</evidence>
<dbReference type="RefSeq" id="WP_013666878.1">
    <property type="nucleotide sequence ID" value="NZ_JBHLWO010000002.1"/>
</dbReference>
<dbReference type="PANTHER" id="PTHR20854:SF4">
    <property type="entry name" value="INOSITOL-1-MONOPHOSPHATASE-RELATED"/>
    <property type="match status" value="1"/>
</dbReference>
<dbReference type="PROSITE" id="PS00629">
    <property type="entry name" value="IMP_1"/>
    <property type="match status" value="1"/>
</dbReference>
<dbReference type="InterPro" id="IPR000760">
    <property type="entry name" value="Inositol_monophosphatase-like"/>
</dbReference>
<dbReference type="PRINTS" id="PR00377">
    <property type="entry name" value="IMPHPHTASES"/>
</dbReference>
<dbReference type="Gene3D" id="3.40.190.80">
    <property type="match status" value="1"/>
</dbReference>
<dbReference type="Pfam" id="PF00459">
    <property type="entry name" value="Inositol_P"/>
    <property type="match status" value="1"/>
</dbReference>
<evidence type="ECO:0000256" key="7">
    <source>
        <dbReference type="RuleBase" id="RU364068"/>
    </source>
</evidence>
<dbReference type="InterPro" id="IPR033942">
    <property type="entry name" value="IMPase"/>
</dbReference>
<evidence type="ECO:0000256" key="2">
    <source>
        <dbReference type="ARBA" id="ARBA00001946"/>
    </source>
</evidence>
<evidence type="ECO:0000256" key="4">
    <source>
        <dbReference type="ARBA" id="ARBA00022723"/>
    </source>
</evidence>
<dbReference type="Proteomes" id="UP001589774">
    <property type="component" value="Unassembled WGS sequence"/>
</dbReference>
<dbReference type="EMBL" id="JBHLWO010000002">
    <property type="protein sequence ID" value="MFC0319327.1"/>
    <property type="molecule type" value="Genomic_DNA"/>
</dbReference>
<dbReference type="InterPro" id="IPR020550">
    <property type="entry name" value="Inositol_monophosphatase_CS"/>
</dbReference>
<protein>
    <recommendedName>
        <fullName evidence="7">Inositol-1-monophosphatase</fullName>
        <ecNumber evidence="7">3.1.3.25</ecNumber>
    </recommendedName>
</protein>
<dbReference type="PROSITE" id="PS00630">
    <property type="entry name" value="IMP_2"/>
    <property type="match status" value="1"/>
</dbReference>
<evidence type="ECO:0000313" key="9">
    <source>
        <dbReference type="Proteomes" id="UP001589774"/>
    </source>
</evidence>
<dbReference type="PRINTS" id="PR01959">
    <property type="entry name" value="SBIMPHPHTASE"/>
</dbReference>
<gene>
    <name evidence="8" type="ORF">ACFFI0_13485</name>
</gene>
<organism evidence="8 9">
    <name type="scientific">Olivibacter oleidegradans</name>
    <dbReference type="NCBI Taxonomy" id="760123"/>
    <lineage>
        <taxon>Bacteria</taxon>
        <taxon>Pseudomonadati</taxon>
        <taxon>Bacteroidota</taxon>
        <taxon>Sphingobacteriia</taxon>
        <taxon>Sphingobacteriales</taxon>
        <taxon>Sphingobacteriaceae</taxon>
        <taxon>Olivibacter</taxon>
    </lineage>
</organism>
<proteinExistence type="inferred from homology"/>
<dbReference type="SUPFAM" id="SSF56655">
    <property type="entry name" value="Carbohydrate phosphatase"/>
    <property type="match status" value="1"/>
</dbReference>
<comment type="similarity">
    <text evidence="3 7">Belongs to the inositol monophosphatase superfamily.</text>
</comment>
<dbReference type="Gene3D" id="3.30.540.10">
    <property type="entry name" value="Fructose-1,6-Bisphosphatase, subunit A, domain 1"/>
    <property type="match status" value="1"/>
</dbReference>
<comment type="catalytic activity">
    <reaction evidence="1 7">
        <text>a myo-inositol phosphate + H2O = myo-inositol + phosphate</text>
        <dbReference type="Rhea" id="RHEA:24056"/>
        <dbReference type="ChEBI" id="CHEBI:15377"/>
        <dbReference type="ChEBI" id="CHEBI:17268"/>
        <dbReference type="ChEBI" id="CHEBI:43474"/>
        <dbReference type="ChEBI" id="CHEBI:84139"/>
        <dbReference type="EC" id="3.1.3.25"/>
    </reaction>
</comment>
<keyword evidence="5 7" id="KW-0378">Hydrolase</keyword>
<keyword evidence="4 7" id="KW-0479">Metal-binding</keyword>
<reference evidence="8 9" key="1">
    <citation type="submission" date="2024-09" db="EMBL/GenBank/DDBJ databases">
        <authorList>
            <person name="Sun Q."/>
            <person name="Mori K."/>
        </authorList>
    </citation>
    <scope>NUCLEOTIDE SEQUENCE [LARGE SCALE GENOMIC DNA]</scope>
    <source>
        <strain evidence="8 9">CCM 7765</strain>
    </source>
</reference>
<comment type="caution">
    <text evidence="8">The sequence shown here is derived from an EMBL/GenBank/DDBJ whole genome shotgun (WGS) entry which is preliminary data.</text>
</comment>
<name>A0ABV6HL34_9SPHI</name>
<dbReference type="InterPro" id="IPR022337">
    <property type="entry name" value="Inositol_monophosphatase_SuhB"/>
</dbReference>
<evidence type="ECO:0000256" key="3">
    <source>
        <dbReference type="ARBA" id="ARBA00009759"/>
    </source>
</evidence>
<dbReference type="InterPro" id="IPR020583">
    <property type="entry name" value="Inositol_monoP_metal-BS"/>
</dbReference>
<evidence type="ECO:0000256" key="6">
    <source>
        <dbReference type="ARBA" id="ARBA00022842"/>
    </source>
</evidence>
<evidence type="ECO:0000313" key="8">
    <source>
        <dbReference type="EMBL" id="MFC0319327.1"/>
    </source>
</evidence>
<evidence type="ECO:0000256" key="5">
    <source>
        <dbReference type="ARBA" id="ARBA00022801"/>
    </source>
</evidence>
<dbReference type="EC" id="3.1.3.25" evidence="7"/>